<dbReference type="Proteomes" id="UP000283530">
    <property type="component" value="Unassembled WGS sequence"/>
</dbReference>
<reference evidence="1 2" key="1">
    <citation type="journal article" date="2019" name="Nat. Plants">
        <title>Stout camphor tree genome fills gaps in understanding of flowering plant genome evolution.</title>
        <authorList>
            <person name="Chaw S.M."/>
            <person name="Liu Y.C."/>
            <person name="Wu Y.W."/>
            <person name="Wang H.Y."/>
            <person name="Lin C.I."/>
            <person name="Wu C.S."/>
            <person name="Ke H.M."/>
            <person name="Chang L.Y."/>
            <person name="Hsu C.Y."/>
            <person name="Yang H.T."/>
            <person name="Sudianto E."/>
            <person name="Hsu M.H."/>
            <person name="Wu K.P."/>
            <person name="Wang L.N."/>
            <person name="Leebens-Mack J.H."/>
            <person name="Tsai I.J."/>
        </authorList>
    </citation>
    <scope>NUCLEOTIDE SEQUENCE [LARGE SCALE GENOMIC DNA]</scope>
    <source>
        <strain evidence="2">cv. Chaw 1501</strain>
        <tissue evidence="1">Young leaves</tissue>
    </source>
</reference>
<name>A0A3S3Q7Z6_9MAGN</name>
<sequence>MDGNKKHYCITINTFSSHTPLSLSLSLSQAVPSKAERITFPPSAHSTQLQSNSNPPHPKEILTATLTAVSNIDLDPSSIPLLFFLSCAANPHQSNNSQHLSNLPRGLISLTTVSPNPHQLEFKPNTTHQLYKFSISLHPHTIFIPAFFSSFPPLCLFPAFSPPFLYSVSFLRKCFRFRFLPWNSQVEKRNLDFCSAFPS</sequence>
<gene>
    <name evidence="1" type="ORF">CKAN_00969500</name>
</gene>
<organism evidence="1 2">
    <name type="scientific">Cinnamomum micranthum f. kanehirae</name>
    <dbReference type="NCBI Taxonomy" id="337451"/>
    <lineage>
        <taxon>Eukaryota</taxon>
        <taxon>Viridiplantae</taxon>
        <taxon>Streptophyta</taxon>
        <taxon>Embryophyta</taxon>
        <taxon>Tracheophyta</taxon>
        <taxon>Spermatophyta</taxon>
        <taxon>Magnoliopsida</taxon>
        <taxon>Magnoliidae</taxon>
        <taxon>Laurales</taxon>
        <taxon>Lauraceae</taxon>
        <taxon>Cinnamomum</taxon>
    </lineage>
</organism>
<protein>
    <submittedName>
        <fullName evidence="1">Uncharacterized protein</fullName>
    </submittedName>
</protein>
<comment type="caution">
    <text evidence="1">The sequence shown here is derived from an EMBL/GenBank/DDBJ whole genome shotgun (WGS) entry which is preliminary data.</text>
</comment>
<dbReference type="AlphaFoldDB" id="A0A3S3Q7Z6"/>
<accession>A0A3S3Q7Z6</accession>
<evidence type="ECO:0000313" key="1">
    <source>
        <dbReference type="EMBL" id="RWR81029.1"/>
    </source>
</evidence>
<evidence type="ECO:0000313" key="2">
    <source>
        <dbReference type="Proteomes" id="UP000283530"/>
    </source>
</evidence>
<keyword evidence="2" id="KW-1185">Reference proteome</keyword>
<proteinExistence type="predicted"/>
<dbReference type="EMBL" id="QPKB01000003">
    <property type="protein sequence ID" value="RWR81029.1"/>
    <property type="molecule type" value="Genomic_DNA"/>
</dbReference>